<reference evidence="1" key="1">
    <citation type="submission" date="2020-03" db="EMBL/GenBank/DDBJ databases">
        <title>The deep terrestrial virosphere.</title>
        <authorList>
            <person name="Holmfeldt K."/>
            <person name="Nilsson E."/>
            <person name="Simone D."/>
            <person name="Lopez-Fernandez M."/>
            <person name="Wu X."/>
            <person name="de Brujin I."/>
            <person name="Lundin D."/>
            <person name="Andersson A."/>
            <person name="Bertilsson S."/>
            <person name="Dopson M."/>
        </authorList>
    </citation>
    <scope>NUCLEOTIDE SEQUENCE</scope>
    <source>
        <strain evidence="1">MM171B00902</strain>
    </source>
</reference>
<sequence>MKEIKIKRQTILLYDDIDQLPIEVFNKVNKYWMLHDNIGSSFEDIDGVHLAKLFLLINTPEKLKKELENLRILVFNIINEVNPRHMAFASLIYSIDGKEITDRSEEGLKRTLKRLDITEGDLKKKNKEIRERIYADLEIYFPSLFDNILSVAFWTKMKERILKQCDAILEGRSSEKEINAADVYFASLINPKSFTGAENAELAYDKGFEKNCILLSSLTNQPVKNLTTKEYFTLIKHYNDSIRHGRKPDPKGRHN</sequence>
<dbReference type="EMBL" id="MT143824">
    <property type="protein sequence ID" value="QJB03093.1"/>
    <property type="molecule type" value="Genomic_DNA"/>
</dbReference>
<dbReference type="AlphaFoldDB" id="A0A6M3MBZ5"/>
<accession>A0A6M3MBZ5</accession>
<evidence type="ECO:0000313" key="1">
    <source>
        <dbReference type="EMBL" id="QJB03093.1"/>
    </source>
</evidence>
<gene>
    <name evidence="1" type="ORF">MM171B00902_0011</name>
</gene>
<protein>
    <submittedName>
        <fullName evidence="1">Uncharacterized protein</fullName>
    </submittedName>
</protein>
<proteinExistence type="predicted"/>
<name>A0A6M3MBZ5_9ZZZZ</name>
<organism evidence="1">
    <name type="scientific">viral metagenome</name>
    <dbReference type="NCBI Taxonomy" id="1070528"/>
    <lineage>
        <taxon>unclassified sequences</taxon>
        <taxon>metagenomes</taxon>
        <taxon>organismal metagenomes</taxon>
    </lineage>
</organism>